<dbReference type="InterPro" id="IPR027417">
    <property type="entry name" value="P-loop_NTPase"/>
</dbReference>
<organism evidence="1 2">
    <name type="scientific">Candidatus Manganitrophus noduliformans</name>
    <dbReference type="NCBI Taxonomy" id="2606439"/>
    <lineage>
        <taxon>Bacteria</taxon>
        <taxon>Pseudomonadati</taxon>
        <taxon>Nitrospirota</taxon>
        <taxon>Nitrospiria</taxon>
        <taxon>Candidatus Troglogloeales</taxon>
        <taxon>Candidatus Manganitrophaceae</taxon>
        <taxon>Candidatus Manganitrophus</taxon>
    </lineage>
</organism>
<proteinExistence type="predicted"/>
<dbReference type="EMBL" id="VTOW01000002">
    <property type="protein sequence ID" value="NKE71294.1"/>
    <property type="molecule type" value="Genomic_DNA"/>
</dbReference>
<sequence length="1282" mass="145961">MSGNITKELQKAMKRLQRFQTKLKEVEDHPDRVEELVEEEASNLWKPVDPIQRVRIPAAPEIRLPFSIPGRQREAPRIEASPHEAGLFLLPYAPAFRERFIERFEAAISPVKRLMQRLRDLEVQYHQKAKAREGGSAGKSQSAIEEWERLACDYNFFKYLHTVVLDNGKLGRLFTEIGSLLGGGSLQNQGIVGFLKIAQSEARISDALSGALAAFDRIAPLCANMYLSSIASWASLSNFISAEAKTLEREMLDKAGPENYRPEYLTFREMINRITQGLSGAPTSMQEKALYYAYRSFQAHLSEKRDHPFRLNNFAQVGAGKTYTTPIFLKMFSHLIHQKWTKRRHPPIKLLTLYFTEANLGRNVINSMIEIGVPEKRLHQIQMKKLPTLAVQEGDCVVLSRHEFGLKEVEEISYPLEILIRRGFHFMIVSDESSFLKNSESGISSAMETLYGYLKKRRVLWVDYRLSATPANNDTGDFLYLLATNRINIGSFLYAYPDIAERMERILAESYYYDSGLGGLSLHRLLPLLIAGGSRTGVLVSLNLIESSKEGSETVGEEGEEKSSGKRMHELIYTDCAGAVLSLFYQAVLQSRLFPIQPWLGSDKEGREIQPGLIDVLHKLGVGYTRLLQPTEEKVRVLTGLEKPLIHPGSRELDALVPCLVPLKEMTPALTYDRALNADEEVHFQINAKQLDSNLLESVTNLEVLEKIGQFLNLIMFVNLVRKVRSCDRAWWAVGEEIETEFRRLRLEFLAAYAHLRGVPLIPMQETVTRKVHKGFQIVEETETYPYLAARPDQKKDLIGLLQGLSFDGILGHRLMDDLAQFFAPVRYFELLDFLEGQEGKTQAERERREEEIEKKRVAIIETLVDALGIRSERQTLPGLIALFEKDLNQTGAEKDHLVHFRSSILAKYPLFLMKTLESLRCVKEEQKGAEAQRLHDVIREIGSENVDLAQTLAEYGIIFKASESVNFPLVLRFADRIVQRLSALLAERGIKLEIGEGDIDRVRKVISRCASFEKYAGKMAELARAHQAPLLISCRYRFSQKSLLSTTGARFSVTGETEKSERYKILGDFDRLDEEMGRILVATTKSILKGFNLFYTQYGFMSEGMDNAEVRLQMAGRLRALFPQHLKEIERMEKVLMKVKPASPVIRHLRRLKENVKIFDVVSPRMISGFPDIQNGKAFMLNTFLFSQIHQRSFPEIFTDEEVFHYIDSRPTFNAKTVESFCKKAIEEAMESYAGKLKEKEGVSVPELIDLMEREIQAAAELNARLSSYYPLLEGKNGLRI</sequence>
<evidence type="ECO:0000313" key="1">
    <source>
        <dbReference type="EMBL" id="NKE71294.1"/>
    </source>
</evidence>
<dbReference type="SUPFAM" id="SSF52540">
    <property type="entry name" value="P-loop containing nucleoside triphosphate hydrolases"/>
    <property type="match status" value="1"/>
</dbReference>
<evidence type="ECO:0000313" key="2">
    <source>
        <dbReference type="Proteomes" id="UP000534783"/>
    </source>
</evidence>
<dbReference type="RefSeq" id="WP_168059803.1">
    <property type="nucleotide sequence ID" value="NZ_VTOW01000002.1"/>
</dbReference>
<accession>A0A7X6DQ83</accession>
<dbReference type="Proteomes" id="UP000534783">
    <property type="component" value="Unassembled WGS sequence"/>
</dbReference>
<reference evidence="1 2" key="1">
    <citation type="journal article" date="2020" name="Nature">
        <title>Bacterial chemolithoautotrophy via manganese oxidation.</title>
        <authorList>
            <person name="Yu H."/>
            <person name="Leadbetter J.R."/>
        </authorList>
    </citation>
    <scope>NUCLEOTIDE SEQUENCE [LARGE SCALE GENOMIC DNA]</scope>
    <source>
        <strain evidence="1 2">Mn-1</strain>
    </source>
</reference>
<name>A0A7X6DQ83_9BACT</name>
<protein>
    <submittedName>
        <fullName evidence="1">Uncharacterized protein</fullName>
    </submittedName>
</protein>
<gene>
    <name evidence="1" type="ORF">MNODULE_11150</name>
</gene>
<comment type="caution">
    <text evidence="1">The sequence shown here is derived from an EMBL/GenBank/DDBJ whole genome shotgun (WGS) entry which is preliminary data.</text>
</comment>
<keyword evidence="2" id="KW-1185">Reference proteome</keyword>